<comment type="caution">
    <text evidence="8">The sequence shown here is derived from an EMBL/GenBank/DDBJ whole genome shotgun (WGS) entry which is preliminary data.</text>
</comment>
<keyword evidence="3 6" id="KW-0540">Nuclease</keyword>
<evidence type="ECO:0000313" key="9">
    <source>
        <dbReference type="Proteomes" id="UP000764045"/>
    </source>
</evidence>
<sequence>MKNDMKYEEAMRELERIVARMENEEPDIDSLGEQLRRAQQLIKLCKAKLTKTDKEIKDILESDGGKE</sequence>
<dbReference type="EC" id="3.1.11.6" evidence="6"/>
<keyword evidence="2 6" id="KW-0963">Cytoplasm</keyword>
<evidence type="ECO:0000256" key="4">
    <source>
        <dbReference type="ARBA" id="ARBA00022801"/>
    </source>
</evidence>
<comment type="function">
    <text evidence="6">Bidirectionally degrades single-stranded DNA into large acid-insoluble oligonucleotides, which are then degraded further into small acid-soluble oligonucleotides.</text>
</comment>
<dbReference type="HAMAP" id="MF_00337">
    <property type="entry name" value="Exonuc_7_S"/>
    <property type="match status" value="1"/>
</dbReference>
<dbReference type="RefSeq" id="WP_205109108.1">
    <property type="nucleotide sequence ID" value="NZ_JACJJL010000009.1"/>
</dbReference>
<name>A0A939B4Z1_9BACT</name>
<dbReference type="Gene3D" id="1.10.287.1040">
    <property type="entry name" value="Exonuclease VII, small subunit"/>
    <property type="match status" value="1"/>
</dbReference>
<reference evidence="8 9" key="1">
    <citation type="journal article" date="2021" name="Sci. Rep.">
        <title>The distribution of antibiotic resistance genes in chicken gut microbiota commensals.</title>
        <authorList>
            <person name="Juricova H."/>
            <person name="Matiasovicova J."/>
            <person name="Kubasova T."/>
            <person name="Cejkova D."/>
            <person name="Rychlik I."/>
        </authorList>
    </citation>
    <scope>NUCLEOTIDE SEQUENCE [LARGE SCALE GENOMIC DNA]</scope>
    <source>
        <strain evidence="8 9">An819</strain>
    </source>
</reference>
<comment type="subunit">
    <text evidence="6">Heterooligomer composed of large and small subunits.</text>
</comment>
<dbReference type="NCBIfam" id="TIGR01280">
    <property type="entry name" value="xseB"/>
    <property type="match status" value="1"/>
</dbReference>
<keyword evidence="4 6" id="KW-0378">Hydrolase</keyword>
<dbReference type="SUPFAM" id="SSF116842">
    <property type="entry name" value="XseB-like"/>
    <property type="match status" value="1"/>
</dbReference>
<dbReference type="GO" id="GO:0009318">
    <property type="term" value="C:exodeoxyribonuclease VII complex"/>
    <property type="evidence" value="ECO:0007669"/>
    <property type="project" value="UniProtKB-UniRule"/>
</dbReference>
<keyword evidence="7" id="KW-0175">Coiled coil</keyword>
<evidence type="ECO:0000256" key="3">
    <source>
        <dbReference type="ARBA" id="ARBA00022722"/>
    </source>
</evidence>
<accession>A0A939B4Z1</accession>
<feature type="coiled-coil region" evidence="7">
    <location>
        <begin position="4"/>
        <end position="48"/>
    </location>
</feature>
<comment type="subcellular location">
    <subcellularLocation>
        <location evidence="6">Cytoplasm</location>
    </subcellularLocation>
</comment>
<dbReference type="EMBL" id="JACJJL010000009">
    <property type="protein sequence ID" value="MBM6661527.1"/>
    <property type="molecule type" value="Genomic_DNA"/>
</dbReference>
<proteinExistence type="inferred from homology"/>
<comment type="similarity">
    <text evidence="1 6">Belongs to the XseB family.</text>
</comment>
<dbReference type="GO" id="GO:0008855">
    <property type="term" value="F:exodeoxyribonuclease VII activity"/>
    <property type="evidence" value="ECO:0007669"/>
    <property type="project" value="UniProtKB-UniRule"/>
</dbReference>
<gene>
    <name evidence="6 8" type="primary">xseB</name>
    <name evidence="8" type="ORF">H6B30_07130</name>
</gene>
<dbReference type="Pfam" id="PF02609">
    <property type="entry name" value="Exonuc_VII_S"/>
    <property type="match status" value="1"/>
</dbReference>
<evidence type="ECO:0000256" key="5">
    <source>
        <dbReference type="ARBA" id="ARBA00022839"/>
    </source>
</evidence>
<keyword evidence="5 6" id="KW-0269">Exonuclease</keyword>
<evidence type="ECO:0000256" key="6">
    <source>
        <dbReference type="HAMAP-Rule" id="MF_00337"/>
    </source>
</evidence>
<dbReference type="InterPro" id="IPR003761">
    <property type="entry name" value="Exonuc_VII_S"/>
</dbReference>
<dbReference type="Proteomes" id="UP000764045">
    <property type="component" value="Unassembled WGS sequence"/>
</dbReference>
<organism evidence="8 9">
    <name type="scientific">Marseilla massiliensis</name>
    <dbReference type="NCBI Taxonomy" id="1841864"/>
    <lineage>
        <taxon>Bacteria</taxon>
        <taxon>Pseudomonadati</taxon>
        <taxon>Bacteroidota</taxon>
        <taxon>Bacteroidia</taxon>
        <taxon>Bacteroidales</taxon>
        <taxon>Prevotellaceae</taxon>
        <taxon>Marseilla</taxon>
    </lineage>
</organism>
<dbReference type="AlphaFoldDB" id="A0A939B4Z1"/>
<evidence type="ECO:0000256" key="7">
    <source>
        <dbReference type="SAM" id="Coils"/>
    </source>
</evidence>
<evidence type="ECO:0000313" key="8">
    <source>
        <dbReference type="EMBL" id="MBM6661527.1"/>
    </source>
</evidence>
<keyword evidence="9" id="KW-1185">Reference proteome</keyword>
<dbReference type="InterPro" id="IPR037004">
    <property type="entry name" value="Exonuc_VII_ssu_sf"/>
</dbReference>
<comment type="catalytic activity">
    <reaction evidence="6">
        <text>Exonucleolytic cleavage in either 5'- to 3'- or 3'- to 5'-direction to yield nucleoside 5'-phosphates.</text>
        <dbReference type="EC" id="3.1.11.6"/>
    </reaction>
</comment>
<evidence type="ECO:0000256" key="2">
    <source>
        <dbReference type="ARBA" id="ARBA00022490"/>
    </source>
</evidence>
<dbReference type="GO" id="GO:0006308">
    <property type="term" value="P:DNA catabolic process"/>
    <property type="evidence" value="ECO:0007669"/>
    <property type="project" value="UniProtKB-UniRule"/>
</dbReference>
<evidence type="ECO:0000256" key="1">
    <source>
        <dbReference type="ARBA" id="ARBA00009998"/>
    </source>
</evidence>
<protein>
    <recommendedName>
        <fullName evidence="6">Exodeoxyribonuclease 7 small subunit</fullName>
        <ecNumber evidence="6">3.1.11.6</ecNumber>
    </recommendedName>
    <alternativeName>
        <fullName evidence="6">Exodeoxyribonuclease VII small subunit</fullName>
        <shortName evidence="6">Exonuclease VII small subunit</shortName>
    </alternativeName>
</protein>
<dbReference type="GO" id="GO:0005737">
    <property type="term" value="C:cytoplasm"/>
    <property type="evidence" value="ECO:0007669"/>
    <property type="project" value="UniProtKB-SubCell"/>
</dbReference>